<evidence type="ECO:0000313" key="1">
    <source>
        <dbReference type="EMBL" id="KAJ8335600.1"/>
    </source>
</evidence>
<proteinExistence type="predicted"/>
<evidence type="ECO:0000313" key="2">
    <source>
        <dbReference type="Proteomes" id="UP001152622"/>
    </source>
</evidence>
<sequence length="144" mass="15396">MNPPPPLPYWHPEAVASANHRHGSAPQRCPLGLGNAWHYHRALRREKTPRYLCCGLCPETRGKERGSWNNGTSRGDLSGGLAGDHKEVWLGWGGVGAFLTNRTGGRLCVAAAGVFYVGKSEAASGTVSPVSALAFSHGRHVRST</sequence>
<gene>
    <name evidence="1" type="ORF">SKAU_G00389420</name>
</gene>
<reference evidence="1" key="1">
    <citation type="journal article" date="2023" name="Science">
        <title>Genome structures resolve the early diversification of teleost fishes.</title>
        <authorList>
            <person name="Parey E."/>
            <person name="Louis A."/>
            <person name="Montfort J."/>
            <person name="Bouchez O."/>
            <person name="Roques C."/>
            <person name="Iampietro C."/>
            <person name="Lluch J."/>
            <person name="Castinel A."/>
            <person name="Donnadieu C."/>
            <person name="Desvignes T."/>
            <person name="Floi Bucao C."/>
            <person name="Jouanno E."/>
            <person name="Wen M."/>
            <person name="Mejri S."/>
            <person name="Dirks R."/>
            <person name="Jansen H."/>
            <person name="Henkel C."/>
            <person name="Chen W.J."/>
            <person name="Zahm M."/>
            <person name="Cabau C."/>
            <person name="Klopp C."/>
            <person name="Thompson A.W."/>
            <person name="Robinson-Rechavi M."/>
            <person name="Braasch I."/>
            <person name="Lecointre G."/>
            <person name="Bobe J."/>
            <person name="Postlethwait J.H."/>
            <person name="Berthelot C."/>
            <person name="Roest Crollius H."/>
            <person name="Guiguen Y."/>
        </authorList>
    </citation>
    <scope>NUCLEOTIDE SEQUENCE</scope>
    <source>
        <strain evidence="1">WJC10195</strain>
    </source>
</reference>
<keyword evidence="2" id="KW-1185">Reference proteome</keyword>
<accession>A0A9Q1EBB0</accession>
<organism evidence="1 2">
    <name type="scientific">Synaphobranchus kaupii</name>
    <name type="common">Kaup's arrowtooth eel</name>
    <dbReference type="NCBI Taxonomy" id="118154"/>
    <lineage>
        <taxon>Eukaryota</taxon>
        <taxon>Metazoa</taxon>
        <taxon>Chordata</taxon>
        <taxon>Craniata</taxon>
        <taxon>Vertebrata</taxon>
        <taxon>Euteleostomi</taxon>
        <taxon>Actinopterygii</taxon>
        <taxon>Neopterygii</taxon>
        <taxon>Teleostei</taxon>
        <taxon>Anguilliformes</taxon>
        <taxon>Synaphobranchidae</taxon>
        <taxon>Synaphobranchus</taxon>
    </lineage>
</organism>
<protein>
    <submittedName>
        <fullName evidence="1">Uncharacterized protein</fullName>
    </submittedName>
</protein>
<dbReference type="EMBL" id="JAINUF010000020">
    <property type="protein sequence ID" value="KAJ8335600.1"/>
    <property type="molecule type" value="Genomic_DNA"/>
</dbReference>
<name>A0A9Q1EBB0_SYNKA</name>
<dbReference type="Proteomes" id="UP001152622">
    <property type="component" value="Chromosome 20"/>
</dbReference>
<dbReference type="AlphaFoldDB" id="A0A9Q1EBB0"/>
<comment type="caution">
    <text evidence="1">The sequence shown here is derived from an EMBL/GenBank/DDBJ whole genome shotgun (WGS) entry which is preliminary data.</text>
</comment>